<organism evidence="3 4">
    <name type="scientific">Actibacterium naphthalenivorans</name>
    <dbReference type="NCBI Taxonomy" id="1614693"/>
    <lineage>
        <taxon>Bacteria</taxon>
        <taxon>Pseudomonadati</taxon>
        <taxon>Pseudomonadota</taxon>
        <taxon>Alphaproteobacteria</taxon>
        <taxon>Rhodobacterales</taxon>
        <taxon>Roseobacteraceae</taxon>
        <taxon>Actibacterium</taxon>
    </lineage>
</organism>
<dbReference type="GO" id="GO:0042602">
    <property type="term" value="F:riboflavin reductase (NADPH) activity"/>
    <property type="evidence" value="ECO:0007669"/>
    <property type="project" value="TreeGrafter"/>
</dbReference>
<dbReference type="InterPro" id="IPR012349">
    <property type="entry name" value="Split_barrel_FMN-bd"/>
</dbReference>
<dbReference type="InterPro" id="IPR050268">
    <property type="entry name" value="NADH-dep_flavin_reductase"/>
</dbReference>
<keyword evidence="1 3" id="KW-0560">Oxidoreductase</keyword>
<dbReference type="GO" id="GO:0010181">
    <property type="term" value="F:FMN binding"/>
    <property type="evidence" value="ECO:0007669"/>
    <property type="project" value="InterPro"/>
</dbReference>
<keyword evidence="4" id="KW-1185">Reference proteome</keyword>
<evidence type="ECO:0000313" key="4">
    <source>
        <dbReference type="Proteomes" id="UP000585681"/>
    </source>
</evidence>
<evidence type="ECO:0000313" key="3">
    <source>
        <dbReference type="EMBL" id="MBB4023955.1"/>
    </source>
</evidence>
<dbReference type="GO" id="GO:0006208">
    <property type="term" value="P:pyrimidine nucleobase catabolic process"/>
    <property type="evidence" value="ECO:0007669"/>
    <property type="project" value="TreeGrafter"/>
</dbReference>
<dbReference type="EC" id="1.5.1.-" evidence="3"/>
<gene>
    <name evidence="3" type="ORF">GGR17_003795</name>
</gene>
<dbReference type="Gene3D" id="2.30.110.10">
    <property type="entry name" value="Electron Transport, Fmn-binding Protein, Chain A"/>
    <property type="match status" value="1"/>
</dbReference>
<evidence type="ECO:0000259" key="2">
    <source>
        <dbReference type="SMART" id="SM00903"/>
    </source>
</evidence>
<dbReference type="SUPFAM" id="SSF50475">
    <property type="entry name" value="FMN-binding split barrel"/>
    <property type="match status" value="1"/>
</dbReference>
<dbReference type="PANTHER" id="PTHR30466:SF1">
    <property type="entry name" value="FMN REDUCTASE (NADH) RUTF"/>
    <property type="match status" value="1"/>
</dbReference>
<proteinExistence type="predicted"/>
<dbReference type="EMBL" id="JACIEQ010000015">
    <property type="protein sequence ID" value="MBB4023955.1"/>
    <property type="molecule type" value="Genomic_DNA"/>
</dbReference>
<dbReference type="InterPro" id="IPR002563">
    <property type="entry name" value="Flavin_Rdtase-like_dom"/>
</dbReference>
<comment type="caution">
    <text evidence="3">The sequence shown here is derived from an EMBL/GenBank/DDBJ whole genome shotgun (WGS) entry which is preliminary data.</text>
</comment>
<dbReference type="SMART" id="SM00903">
    <property type="entry name" value="Flavin_Reduct"/>
    <property type="match status" value="1"/>
</dbReference>
<feature type="domain" description="Flavin reductase like" evidence="2">
    <location>
        <begin position="19"/>
        <end position="164"/>
    </location>
</feature>
<dbReference type="RefSeq" id="WP_255353431.1">
    <property type="nucleotide sequence ID" value="NZ_JACIEQ010000015.1"/>
</dbReference>
<dbReference type="PANTHER" id="PTHR30466">
    <property type="entry name" value="FLAVIN REDUCTASE"/>
    <property type="match status" value="1"/>
</dbReference>
<name>A0A840CF38_9RHOB</name>
<accession>A0A840CF38</accession>
<evidence type="ECO:0000256" key="1">
    <source>
        <dbReference type="ARBA" id="ARBA00023002"/>
    </source>
</evidence>
<dbReference type="AlphaFoldDB" id="A0A840CF38"/>
<dbReference type="Proteomes" id="UP000585681">
    <property type="component" value="Unassembled WGS sequence"/>
</dbReference>
<sequence length="167" mass="17554">MTKTDVINTVAPSLYRDGMALLAGAVSIVTSDGPAGRAGFTASAVCSVCDTPPTLLVCAKEDSSIGRAFMTNRAICVNTIGPAHEALAIRFGGKTPAEERFAMAEWRTGVSGAPVLPGALVSFVGTVVKSERIGTHRVLFCQVQDILLSEQTAASVYFARKFHHVQA</sequence>
<dbReference type="Pfam" id="PF01613">
    <property type="entry name" value="Flavin_Reduct"/>
    <property type="match status" value="1"/>
</dbReference>
<reference evidence="3" key="1">
    <citation type="submission" date="2020-08" db="EMBL/GenBank/DDBJ databases">
        <title>Genomic Encyclopedia of Type Strains, Phase IV (KMG-IV): sequencing the most valuable type-strain genomes for metagenomic binning, comparative biology and taxonomic classification.</title>
        <authorList>
            <person name="Goeker M."/>
        </authorList>
    </citation>
    <scope>NUCLEOTIDE SEQUENCE [LARGE SCALE GENOMIC DNA]</scope>
    <source>
        <strain evidence="3">DSM 105040</strain>
    </source>
</reference>
<protein>
    <submittedName>
        <fullName evidence="3">Flavin reductase</fullName>
        <ecNumber evidence="3">1.5.1.-</ecNumber>
    </submittedName>
</protein>